<keyword evidence="2" id="KW-0732">Signal</keyword>
<feature type="signal peptide" evidence="2">
    <location>
        <begin position="1"/>
        <end position="20"/>
    </location>
</feature>
<evidence type="ECO:0000256" key="1">
    <source>
        <dbReference type="SAM" id="MobiDB-lite"/>
    </source>
</evidence>
<proteinExistence type="predicted"/>
<keyword evidence="4" id="KW-1185">Reference proteome</keyword>
<gene>
    <name evidence="3" type="ORF">OPDIPICF_00793</name>
</gene>
<dbReference type="InterPro" id="IPR018682">
    <property type="entry name" value="DUF2167_membr"/>
</dbReference>
<accession>A0A5S9N8C2</accession>
<dbReference type="Pfam" id="PF09935">
    <property type="entry name" value="DUF2167"/>
    <property type="match status" value="1"/>
</dbReference>
<reference evidence="3 4" key="1">
    <citation type="submission" date="2019-11" db="EMBL/GenBank/DDBJ databases">
        <authorList>
            <person name="Holert J."/>
        </authorList>
    </citation>
    <scope>NUCLEOTIDE SEQUENCE [LARGE SCALE GENOMIC DNA]</scope>
    <source>
        <strain evidence="3">SB11_3</strain>
    </source>
</reference>
<evidence type="ECO:0000313" key="4">
    <source>
        <dbReference type="Proteomes" id="UP000441399"/>
    </source>
</evidence>
<feature type="region of interest" description="Disordered" evidence="1">
    <location>
        <begin position="136"/>
        <end position="159"/>
    </location>
</feature>
<sequence>MIYRMILGLAICSLSFFSLAEDNSEMSPEEEKYITWAKGIWDSLDRKSGVVKIDQANAVLDIQEKFYYLGPEDSETVLVEVWGNPPSQNTLGMLFPADTTPFDSDSWAVTIEYEEDGYVSDEDADDIDYNDLLSQMKDDTQSSSNERVKEGYEPIKLIG</sequence>
<feature type="compositionally biased region" description="Basic and acidic residues" evidence="1">
    <location>
        <begin position="136"/>
        <end position="153"/>
    </location>
</feature>
<dbReference type="Proteomes" id="UP000441399">
    <property type="component" value="Unassembled WGS sequence"/>
</dbReference>
<dbReference type="AlphaFoldDB" id="A0A5S9N8C2"/>
<evidence type="ECO:0000256" key="2">
    <source>
        <dbReference type="SAM" id="SignalP"/>
    </source>
</evidence>
<dbReference type="EMBL" id="CACSIO010000001">
    <property type="protein sequence ID" value="CAA0085240.1"/>
    <property type="molecule type" value="Genomic_DNA"/>
</dbReference>
<protein>
    <submittedName>
        <fullName evidence="3">Uncharacterized protein</fullName>
    </submittedName>
</protein>
<evidence type="ECO:0000313" key="3">
    <source>
        <dbReference type="EMBL" id="CAA0085240.1"/>
    </source>
</evidence>
<name>A0A5S9N8C2_9GAMM</name>
<organism evidence="3 4">
    <name type="scientific">BD1-7 clade bacterium</name>
    <dbReference type="NCBI Taxonomy" id="2029982"/>
    <lineage>
        <taxon>Bacteria</taxon>
        <taxon>Pseudomonadati</taxon>
        <taxon>Pseudomonadota</taxon>
        <taxon>Gammaproteobacteria</taxon>
        <taxon>Cellvibrionales</taxon>
        <taxon>Spongiibacteraceae</taxon>
        <taxon>BD1-7 clade</taxon>
    </lineage>
</organism>
<feature type="chain" id="PRO_5024791004" evidence="2">
    <location>
        <begin position="21"/>
        <end position="159"/>
    </location>
</feature>